<dbReference type="InterPro" id="IPR051851">
    <property type="entry name" value="EFR3_Homologs"/>
</dbReference>
<sequence length="800" mass="90342">MYYCVCGCCGALRPRYKRLVDNIFPEDPEDGLVKANMEKLTFYALSAPEKLDRIGAYLSERLSRDVARHRYGYVCIAMEALDQLLMACHCQTINLFVESFLTMVRKLLEADKPNLQILGTNSVSEIYCLYLNCVSPLRFVSVFFLSVFCLCSVSHGSPPLIRMAGIRGLQGVVRKTVNDELQANIWDPQHMDKIVPSLLFNLQQEEGIERSPSPETEKEKESPVELTERCFRELLGRAAYGNIKNAVKPVLMHLDNHSLWESKTFAVRCFKIVMYSIQSQHSHLVIQQLLGHLDANSKNSARVRAGIVEVISEAAVIEASGSIGPTVLEVFNTLLKQLRLSVDYELTGSYDSFANMGSKVIKVHEERQLQEAVIKTVGSFAYTLPPYQRSEVMLFIIGKIPVPVSVSGSRVEGCRMIQVMLLKSLLQVTGFQSTNILTALPTSFLDPLLSFTLMEDAEIRLLVLDILIGIIDRHDNRHKFSPVRLGYISVLKLKVDKCSRQDNLFMKKHSQRLYRHIYLACKEESSVQRHFESLYTLLGLICVELANEEVVVDLIRLALALQDLALTEEALPVYTRCAIHALSAVYLNLICQLTTVPTFCQHVHEVIESRKKLVPFLLPEDVLVEILSQFLQMYVLEVLFVQTKIAEILGGSGYNTERLATAYIPQITDEDRLSKRKSIGDTVSLQLEMESRNSPEKEQRSTAEQITFETLKQAVVDSVNVEELERERRRQVVERFQTAPFEEIAAHCGARASLLQSKLNQIFEITIRPPPSPSGSVGNGHGPSRSIPVYEMKFPDLCVY</sequence>
<dbReference type="PANTHER" id="PTHR12444">
    <property type="entry name" value="PROTEIN EFR3 HOMOLOG CMP44E"/>
    <property type="match status" value="1"/>
</dbReference>
<dbReference type="Pfam" id="PF21052">
    <property type="entry name" value="EFR3_ARM"/>
    <property type="match status" value="1"/>
</dbReference>
<organism evidence="2 3">
    <name type="scientific">Cyprinus carpio</name>
    <name type="common">Common carp</name>
    <dbReference type="NCBI Taxonomy" id="7962"/>
    <lineage>
        <taxon>Eukaryota</taxon>
        <taxon>Metazoa</taxon>
        <taxon>Chordata</taxon>
        <taxon>Craniata</taxon>
        <taxon>Vertebrata</taxon>
        <taxon>Euteleostomi</taxon>
        <taxon>Actinopterygii</taxon>
        <taxon>Neopterygii</taxon>
        <taxon>Teleostei</taxon>
        <taxon>Ostariophysi</taxon>
        <taxon>Cypriniformes</taxon>
        <taxon>Cyprinidae</taxon>
        <taxon>Cyprininae</taxon>
        <taxon>Cyprinus</taxon>
    </lineage>
</organism>
<proteinExistence type="inferred from homology"/>
<comment type="similarity">
    <text evidence="1">Belongs to the EFR3 family.</text>
</comment>
<dbReference type="InterPro" id="IPR049152">
    <property type="entry name" value="EFR3-like_ARM"/>
</dbReference>
<dbReference type="Proteomes" id="UP000694701">
    <property type="component" value="Unplaced"/>
</dbReference>
<evidence type="ECO:0000256" key="1">
    <source>
        <dbReference type="ARBA" id="ARBA00010216"/>
    </source>
</evidence>
<accession>A0A8C2DPV8</accession>
<dbReference type="InterPro" id="IPR016024">
    <property type="entry name" value="ARM-type_fold"/>
</dbReference>
<evidence type="ECO:0000313" key="2">
    <source>
        <dbReference type="Ensembl" id="ENSCCRP00020029806.1"/>
    </source>
</evidence>
<protein>
    <submittedName>
        <fullName evidence="2">EFR3 homolog Ba (S. cerevisiae)</fullName>
    </submittedName>
</protein>
<dbReference type="Ensembl" id="ENSCCRT00020032618.1">
    <property type="protein sequence ID" value="ENSCCRP00020029806.1"/>
    <property type="gene ID" value="ENSCCRG00020013116.1"/>
</dbReference>
<dbReference type="SUPFAM" id="SSF48371">
    <property type="entry name" value="ARM repeat"/>
    <property type="match status" value="1"/>
</dbReference>
<dbReference type="PANTHER" id="PTHR12444:SF4">
    <property type="entry name" value="PROTEIN EFR3 HOMOLOG B"/>
    <property type="match status" value="1"/>
</dbReference>
<dbReference type="AlphaFoldDB" id="A0A8C2DPV8"/>
<dbReference type="GO" id="GO:0005886">
    <property type="term" value="C:plasma membrane"/>
    <property type="evidence" value="ECO:0007669"/>
    <property type="project" value="TreeGrafter"/>
</dbReference>
<reference evidence="2" key="1">
    <citation type="submission" date="2025-08" db="UniProtKB">
        <authorList>
            <consortium name="Ensembl"/>
        </authorList>
    </citation>
    <scope>IDENTIFICATION</scope>
</reference>
<dbReference type="GO" id="GO:0072659">
    <property type="term" value="P:protein localization to plasma membrane"/>
    <property type="evidence" value="ECO:0007669"/>
    <property type="project" value="TreeGrafter"/>
</dbReference>
<evidence type="ECO:0000313" key="3">
    <source>
        <dbReference type="Proteomes" id="UP000694701"/>
    </source>
</evidence>
<name>A0A8C2DPV8_CYPCA</name>